<keyword evidence="5 10" id="KW-0548">Nucleotidyltransferase</keyword>
<organism evidence="12 13">
    <name type="scientific">Heyndrickxia shackletonii</name>
    <dbReference type="NCBI Taxonomy" id="157838"/>
    <lineage>
        <taxon>Bacteria</taxon>
        <taxon>Bacillati</taxon>
        <taxon>Bacillota</taxon>
        <taxon>Bacilli</taxon>
        <taxon>Bacillales</taxon>
        <taxon>Bacillaceae</taxon>
        <taxon>Heyndrickxia</taxon>
    </lineage>
</organism>
<dbReference type="HAMAP" id="MF_00244">
    <property type="entry name" value="NaMN_adenylyltr"/>
    <property type="match status" value="1"/>
</dbReference>
<dbReference type="GO" id="GO:0004515">
    <property type="term" value="F:nicotinate-nucleotide adenylyltransferase activity"/>
    <property type="evidence" value="ECO:0007669"/>
    <property type="project" value="UniProtKB-UniRule"/>
</dbReference>
<comment type="catalytic activity">
    <reaction evidence="9 10">
        <text>nicotinate beta-D-ribonucleotide + ATP + H(+) = deamido-NAD(+) + diphosphate</text>
        <dbReference type="Rhea" id="RHEA:22860"/>
        <dbReference type="ChEBI" id="CHEBI:15378"/>
        <dbReference type="ChEBI" id="CHEBI:30616"/>
        <dbReference type="ChEBI" id="CHEBI:33019"/>
        <dbReference type="ChEBI" id="CHEBI:57502"/>
        <dbReference type="ChEBI" id="CHEBI:58437"/>
        <dbReference type="EC" id="2.7.7.18"/>
    </reaction>
</comment>
<dbReference type="NCBIfam" id="NF000841">
    <property type="entry name" value="PRK00071.1-4"/>
    <property type="match status" value="1"/>
</dbReference>
<evidence type="ECO:0000256" key="4">
    <source>
        <dbReference type="ARBA" id="ARBA00022679"/>
    </source>
</evidence>
<keyword evidence="8 10" id="KW-0520">NAD</keyword>
<dbReference type="UniPathway" id="UPA00253">
    <property type="reaction ID" value="UER00332"/>
</dbReference>
<dbReference type="EC" id="2.7.7.18" evidence="10"/>
<gene>
    <name evidence="10" type="primary">nadD</name>
    <name evidence="12" type="ORF">AN964_08215</name>
</gene>
<evidence type="ECO:0000256" key="1">
    <source>
        <dbReference type="ARBA" id="ARBA00002324"/>
    </source>
</evidence>
<evidence type="ECO:0000256" key="2">
    <source>
        <dbReference type="ARBA" id="ARBA00005019"/>
    </source>
</evidence>
<dbReference type="InterPro" id="IPR005248">
    <property type="entry name" value="NadD/NMNAT"/>
</dbReference>
<keyword evidence="6 10" id="KW-0547">Nucleotide-binding</keyword>
<dbReference type="Pfam" id="PF01467">
    <property type="entry name" value="CTP_transf_like"/>
    <property type="match status" value="1"/>
</dbReference>
<name>A0A0Q3TIN2_9BACI</name>
<dbReference type="GO" id="GO:0005524">
    <property type="term" value="F:ATP binding"/>
    <property type="evidence" value="ECO:0007669"/>
    <property type="project" value="UniProtKB-KW"/>
</dbReference>
<dbReference type="NCBIfam" id="TIGR00125">
    <property type="entry name" value="cyt_tran_rel"/>
    <property type="match status" value="1"/>
</dbReference>
<evidence type="ECO:0000259" key="11">
    <source>
        <dbReference type="Pfam" id="PF01467"/>
    </source>
</evidence>
<dbReference type="OrthoDB" id="5295945at2"/>
<accession>A0A0Q3TIN2</accession>
<dbReference type="FunFam" id="3.40.50.620:FF:000079">
    <property type="entry name" value="Probable nicotinate-nucleotide adenylyltransferase"/>
    <property type="match status" value="1"/>
</dbReference>
<dbReference type="EMBL" id="LJJC01000004">
    <property type="protein sequence ID" value="KQL53481.1"/>
    <property type="molecule type" value="Genomic_DNA"/>
</dbReference>
<keyword evidence="7 10" id="KW-0067">ATP-binding</keyword>
<dbReference type="AlphaFoldDB" id="A0A0Q3TIN2"/>
<evidence type="ECO:0000313" key="13">
    <source>
        <dbReference type="Proteomes" id="UP000051888"/>
    </source>
</evidence>
<feature type="domain" description="Cytidyltransferase-like" evidence="11">
    <location>
        <begin position="7"/>
        <end position="163"/>
    </location>
</feature>
<dbReference type="Gene3D" id="3.40.50.620">
    <property type="entry name" value="HUPs"/>
    <property type="match status" value="1"/>
</dbReference>
<evidence type="ECO:0000256" key="7">
    <source>
        <dbReference type="ARBA" id="ARBA00022840"/>
    </source>
</evidence>
<dbReference type="SUPFAM" id="SSF52374">
    <property type="entry name" value="Nucleotidylyl transferase"/>
    <property type="match status" value="1"/>
</dbReference>
<evidence type="ECO:0000256" key="9">
    <source>
        <dbReference type="ARBA" id="ARBA00048721"/>
    </source>
</evidence>
<dbReference type="NCBIfam" id="TIGR00482">
    <property type="entry name" value="nicotinate (nicotinamide) nucleotide adenylyltransferase"/>
    <property type="match status" value="1"/>
</dbReference>
<dbReference type="PATRIC" id="fig|157838.3.peg.1804"/>
<reference evidence="12 13" key="1">
    <citation type="submission" date="2015-09" db="EMBL/GenBank/DDBJ databases">
        <title>Genome sequencing project for genomic taxonomy and phylogenomics of Bacillus-like bacteria.</title>
        <authorList>
            <person name="Liu B."/>
            <person name="Wang J."/>
            <person name="Zhu Y."/>
            <person name="Liu G."/>
            <person name="Chen Q."/>
            <person name="Chen Z."/>
            <person name="Lan J."/>
            <person name="Che J."/>
            <person name="Ge C."/>
            <person name="Shi H."/>
            <person name="Pan Z."/>
            <person name="Liu X."/>
        </authorList>
    </citation>
    <scope>NUCLEOTIDE SEQUENCE [LARGE SCALE GENOMIC DNA]</scope>
    <source>
        <strain evidence="12 13">LMG 18435</strain>
    </source>
</reference>
<evidence type="ECO:0000313" key="12">
    <source>
        <dbReference type="EMBL" id="KQL53481.1"/>
    </source>
</evidence>
<dbReference type="PANTHER" id="PTHR39321">
    <property type="entry name" value="NICOTINATE-NUCLEOTIDE ADENYLYLTRANSFERASE-RELATED"/>
    <property type="match status" value="1"/>
</dbReference>
<evidence type="ECO:0000256" key="5">
    <source>
        <dbReference type="ARBA" id="ARBA00022695"/>
    </source>
</evidence>
<dbReference type="Proteomes" id="UP000051888">
    <property type="component" value="Unassembled WGS sequence"/>
</dbReference>
<dbReference type="CDD" id="cd02165">
    <property type="entry name" value="NMNAT"/>
    <property type="match status" value="1"/>
</dbReference>
<keyword evidence="4 10" id="KW-0808">Transferase</keyword>
<dbReference type="STRING" id="157838.AN964_08215"/>
<evidence type="ECO:0000256" key="10">
    <source>
        <dbReference type="HAMAP-Rule" id="MF_00244"/>
    </source>
</evidence>
<dbReference type="NCBIfam" id="NF000840">
    <property type="entry name" value="PRK00071.1-3"/>
    <property type="match status" value="1"/>
</dbReference>
<dbReference type="PANTHER" id="PTHR39321:SF3">
    <property type="entry name" value="PHOSPHOPANTETHEINE ADENYLYLTRANSFERASE"/>
    <property type="match status" value="1"/>
</dbReference>
<comment type="caution">
    <text evidence="12">The sequence shown here is derived from an EMBL/GenBank/DDBJ whole genome shotgun (WGS) entry which is preliminary data.</text>
</comment>
<proteinExistence type="inferred from homology"/>
<sequence>MKRRVGILGGTFDPPHLGHLIIANEVLQALQLDEIRFMPNQEPPHKQKDKWVSNEDRINMLTLSIADHPCFAIEKIELERKGRSYTYDTVLLLREREPEIEFYFIIGADMIEYLPKWYKIDQLLKLIQFVGVNRPNHSQKTEYPILHVTIPDINISSTLIRTRISENKSVKYLISDNVWNYIKEHQLYGSN</sequence>
<protein>
    <recommendedName>
        <fullName evidence="10">Probable nicotinate-nucleotide adenylyltransferase</fullName>
        <ecNumber evidence="10">2.7.7.18</ecNumber>
    </recommendedName>
    <alternativeName>
        <fullName evidence="10">Deamido-NAD(+) diphosphorylase</fullName>
    </alternativeName>
    <alternativeName>
        <fullName evidence="10">Deamido-NAD(+) pyrophosphorylase</fullName>
    </alternativeName>
    <alternativeName>
        <fullName evidence="10">Nicotinate mononucleotide adenylyltransferase</fullName>
        <shortName evidence="10">NaMN adenylyltransferase</shortName>
    </alternativeName>
</protein>
<dbReference type="InterPro" id="IPR014729">
    <property type="entry name" value="Rossmann-like_a/b/a_fold"/>
</dbReference>
<dbReference type="InterPro" id="IPR004821">
    <property type="entry name" value="Cyt_trans-like"/>
</dbReference>
<comment type="similarity">
    <text evidence="10">Belongs to the NadD family.</text>
</comment>
<evidence type="ECO:0000256" key="8">
    <source>
        <dbReference type="ARBA" id="ARBA00023027"/>
    </source>
</evidence>
<dbReference type="RefSeq" id="WP_055739211.1">
    <property type="nucleotide sequence ID" value="NZ_JAAIWL010000011.1"/>
</dbReference>
<evidence type="ECO:0000256" key="3">
    <source>
        <dbReference type="ARBA" id="ARBA00022642"/>
    </source>
</evidence>
<comment type="pathway">
    <text evidence="2 10">Cofactor biosynthesis; NAD(+) biosynthesis; deamido-NAD(+) from nicotinate D-ribonucleotide: step 1/1.</text>
</comment>
<evidence type="ECO:0000256" key="6">
    <source>
        <dbReference type="ARBA" id="ARBA00022741"/>
    </source>
</evidence>
<comment type="function">
    <text evidence="1 10">Catalyzes the reversible adenylation of nicotinate mononucleotide (NaMN) to nicotinic acid adenine dinucleotide (NaAD).</text>
</comment>
<keyword evidence="3 10" id="KW-0662">Pyridine nucleotide biosynthesis</keyword>
<dbReference type="GO" id="GO:0009435">
    <property type="term" value="P:NAD+ biosynthetic process"/>
    <property type="evidence" value="ECO:0007669"/>
    <property type="project" value="UniProtKB-UniRule"/>
</dbReference>
<keyword evidence="13" id="KW-1185">Reference proteome</keyword>